<keyword evidence="2" id="KW-0732">Signal</keyword>
<feature type="signal peptide" evidence="2">
    <location>
        <begin position="1"/>
        <end position="23"/>
    </location>
</feature>
<feature type="chain" id="PRO_5034524260" description="Extracellular membrane protein CFEM domain-containing protein" evidence="2">
    <location>
        <begin position="24"/>
        <end position="171"/>
    </location>
</feature>
<accession>A0A8E2FC88</accession>
<evidence type="ECO:0000313" key="3">
    <source>
        <dbReference type="EMBL" id="OCL14517.1"/>
    </source>
</evidence>
<feature type="transmembrane region" description="Helical" evidence="1">
    <location>
        <begin position="150"/>
        <end position="170"/>
    </location>
</feature>
<evidence type="ECO:0008006" key="5">
    <source>
        <dbReference type="Google" id="ProtNLM"/>
    </source>
</evidence>
<reference evidence="3 4" key="1">
    <citation type="journal article" date="2016" name="Nat. Commun.">
        <title>Ectomycorrhizal ecology is imprinted in the genome of the dominant symbiotic fungus Cenococcum geophilum.</title>
        <authorList>
            <consortium name="DOE Joint Genome Institute"/>
            <person name="Peter M."/>
            <person name="Kohler A."/>
            <person name="Ohm R.A."/>
            <person name="Kuo A."/>
            <person name="Krutzmann J."/>
            <person name="Morin E."/>
            <person name="Arend M."/>
            <person name="Barry K.W."/>
            <person name="Binder M."/>
            <person name="Choi C."/>
            <person name="Clum A."/>
            <person name="Copeland A."/>
            <person name="Grisel N."/>
            <person name="Haridas S."/>
            <person name="Kipfer T."/>
            <person name="LaButti K."/>
            <person name="Lindquist E."/>
            <person name="Lipzen A."/>
            <person name="Maire R."/>
            <person name="Meier B."/>
            <person name="Mihaltcheva S."/>
            <person name="Molinier V."/>
            <person name="Murat C."/>
            <person name="Poggeler S."/>
            <person name="Quandt C.A."/>
            <person name="Sperisen C."/>
            <person name="Tritt A."/>
            <person name="Tisserant E."/>
            <person name="Crous P.W."/>
            <person name="Henrissat B."/>
            <person name="Nehls U."/>
            <person name="Egli S."/>
            <person name="Spatafora J.W."/>
            <person name="Grigoriev I.V."/>
            <person name="Martin F.M."/>
        </authorList>
    </citation>
    <scope>NUCLEOTIDE SEQUENCE [LARGE SCALE GENOMIC DNA]</scope>
    <source>
        <strain evidence="3 4">CBS 207.34</strain>
    </source>
</reference>
<keyword evidence="1" id="KW-0812">Transmembrane</keyword>
<dbReference type="EMBL" id="KV748564">
    <property type="protein sequence ID" value="OCL14517.1"/>
    <property type="molecule type" value="Genomic_DNA"/>
</dbReference>
<keyword evidence="1" id="KW-0472">Membrane</keyword>
<gene>
    <name evidence="3" type="ORF">AOQ84DRAFT_435622</name>
</gene>
<dbReference type="Proteomes" id="UP000250140">
    <property type="component" value="Unassembled WGS sequence"/>
</dbReference>
<dbReference type="AlphaFoldDB" id="A0A8E2FC88"/>
<organism evidence="3 4">
    <name type="scientific">Glonium stellatum</name>
    <dbReference type="NCBI Taxonomy" id="574774"/>
    <lineage>
        <taxon>Eukaryota</taxon>
        <taxon>Fungi</taxon>
        <taxon>Dikarya</taxon>
        <taxon>Ascomycota</taxon>
        <taxon>Pezizomycotina</taxon>
        <taxon>Dothideomycetes</taxon>
        <taxon>Pleosporomycetidae</taxon>
        <taxon>Gloniales</taxon>
        <taxon>Gloniaceae</taxon>
        <taxon>Glonium</taxon>
    </lineage>
</organism>
<sequence length="171" mass="17071">MRTFNICQLIASVVVLAPYLVLADSSTSMGLMTSMATSFSCDTGAPLSCLTSWCPQFTPAVCGASYLFGEACSLASEPGPTFTQYSCPSTLAGYFSSDLASILSGIITGAVTATTTTVTSGSVTSTIITAPSNTSKSSASRAGATQGGPLSLVLSIGLVLAIGIGGLALLL</sequence>
<name>A0A8E2FC88_9PEZI</name>
<evidence type="ECO:0000256" key="2">
    <source>
        <dbReference type="SAM" id="SignalP"/>
    </source>
</evidence>
<proteinExistence type="predicted"/>
<keyword evidence="4" id="KW-1185">Reference proteome</keyword>
<protein>
    <recommendedName>
        <fullName evidence="5">Extracellular membrane protein CFEM domain-containing protein</fullName>
    </recommendedName>
</protein>
<evidence type="ECO:0000313" key="4">
    <source>
        <dbReference type="Proteomes" id="UP000250140"/>
    </source>
</evidence>
<dbReference type="OrthoDB" id="3796644at2759"/>
<keyword evidence="1" id="KW-1133">Transmembrane helix</keyword>
<evidence type="ECO:0000256" key="1">
    <source>
        <dbReference type="SAM" id="Phobius"/>
    </source>
</evidence>